<gene>
    <name evidence="7" type="ORF">LKD47_09380</name>
</gene>
<feature type="domain" description="Radical SAM core" evidence="6">
    <location>
        <begin position="53"/>
        <end position="160"/>
    </location>
</feature>
<evidence type="ECO:0000256" key="5">
    <source>
        <dbReference type="PIRSR" id="PIRSR004869-50"/>
    </source>
</evidence>
<dbReference type="GO" id="GO:0051536">
    <property type="term" value="F:iron-sulfur cluster binding"/>
    <property type="evidence" value="ECO:0007669"/>
    <property type="project" value="UniProtKB-KW"/>
</dbReference>
<accession>A0AAW4WGS2</accession>
<dbReference type="GO" id="GO:0046872">
    <property type="term" value="F:metal ion binding"/>
    <property type="evidence" value="ECO:0007669"/>
    <property type="project" value="UniProtKB-KW"/>
</dbReference>
<dbReference type="SFLD" id="SFLDS00029">
    <property type="entry name" value="Radical_SAM"/>
    <property type="match status" value="1"/>
</dbReference>
<keyword evidence="3 5" id="KW-0408">Iron</keyword>
<protein>
    <submittedName>
        <fullName evidence="7">Radical SAM protein</fullName>
    </submittedName>
</protein>
<dbReference type="RefSeq" id="WP_227710263.1">
    <property type="nucleotide sequence ID" value="NZ_JAJEQW010000009.1"/>
</dbReference>
<organism evidence="7 8">
    <name type="scientific">Roseburia amylophila</name>
    <dbReference type="NCBI Taxonomy" id="2981794"/>
    <lineage>
        <taxon>Bacteria</taxon>
        <taxon>Bacillati</taxon>
        <taxon>Bacillota</taxon>
        <taxon>Clostridia</taxon>
        <taxon>Lachnospirales</taxon>
        <taxon>Lachnospiraceae</taxon>
        <taxon>Roseburia</taxon>
    </lineage>
</organism>
<dbReference type="CDD" id="cd01335">
    <property type="entry name" value="Radical_SAM"/>
    <property type="match status" value="1"/>
</dbReference>
<evidence type="ECO:0000313" key="8">
    <source>
        <dbReference type="Proteomes" id="UP001198893"/>
    </source>
</evidence>
<dbReference type="InterPro" id="IPR040085">
    <property type="entry name" value="MJ0674-like"/>
</dbReference>
<evidence type="ECO:0000256" key="1">
    <source>
        <dbReference type="ARBA" id="ARBA00022691"/>
    </source>
</evidence>
<comment type="caution">
    <text evidence="7">The sequence shown here is derived from an EMBL/GenBank/DDBJ whole genome shotgun (WGS) entry which is preliminary data.</text>
</comment>
<keyword evidence="2 5" id="KW-0479">Metal-binding</keyword>
<dbReference type="PANTHER" id="PTHR43075:SF1">
    <property type="entry name" value="FORMATE LYASE ACTIVATING ENZYME, PUTATIVE (AFU_ORTHOLOGUE AFUA_2G15630)-RELATED"/>
    <property type="match status" value="1"/>
</dbReference>
<evidence type="ECO:0000259" key="6">
    <source>
        <dbReference type="Pfam" id="PF04055"/>
    </source>
</evidence>
<dbReference type="SFLD" id="SFLDG01099">
    <property type="entry name" value="Uncharacterised_Radical_SAM_Su"/>
    <property type="match status" value="1"/>
</dbReference>
<keyword evidence="1 5" id="KW-0949">S-adenosyl-L-methionine</keyword>
<dbReference type="InterPro" id="IPR058240">
    <property type="entry name" value="rSAM_sf"/>
</dbReference>
<dbReference type="InterPro" id="IPR007197">
    <property type="entry name" value="rSAM"/>
</dbReference>
<dbReference type="AlphaFoldDB" id="A0AAW4WGS2"/>
<dbReference type="Proteomes" id="UP001198893">
    <property type="component" value="Unassembled WGS sequence"/>
</dbReference>
<proteinExistence type="predicted"/>
<evidence type="ECO:0000256" key="2">
    <source>
        <dbReference type="ARBA" id="ARBA00022723"/>
    </source>
</evidence>
<feature type="binding site" evidence="5">
    <location>
        <position position="65"/>
    </location>
    <ligand>
        <name>[4Fe-4S] cluster</name>
        <dbReference type="ChEBI" id="CHEBI:49883"/>
        <note>4Fe-4S-S-AdoMet</note>
    </ligand>
</feature>
<feature type="binding site" evidence="5">
    <location>
        <position position="58"/>
    </location>
    <ligand>
        <name>[4Fe-4S] cluster</name>
        <dbReference type="ChEBI" id="CHEBI:49883"/>
        <note>4Fe-4S-S-AdoMet</note>
    </ligand>
</feature>
<dbReference type="InterPro" id="IPR013785">
    <property type="entry name" value="Aldolase_TIM"/>
</dbReference>
<dbReference type="Pfam" id="PF04055">
    <property type="entry name" value="Radical_SAM"/>
    <property type="match status" value="1"/>
</dbReference>
<dbReference type="InterPro" id="IPR016431">
    <property type="entry name" value="Pyrv-formate_lyase-activ_prd"/>
</dbReference>
<dbReference type="PANTHER" id="PTHR43075">
    <property type="entry name" value="FORMATE LYASE ACTIVATING ENZYME, PUTATIVE (AFU_ORTHOLOGUE AFUA_2G15630)-RELATED"/>
    <property type="match status" value="1"/>
</dbReference>
<dbReference type="Gene3D" id="3.20.20.70">
    <property type="entry name" value="Aldolase class I"/>
    <property type="match status" value="1"/>
</dbReference>
<sequence length="345" mass="38342">MENCMLCPRECGVNRKKGELGVCGQTTAIKAARAALHMWEEPCISGQNGSGTVFFSGCNLGCIFCQNHNIATGKAGIEISIERLAEIFLELQEKGANNINLVTAGHFVPQVVEALKLAKQQGLYLPVVYNTSSYEKVETLRLLEGYVDIYLPDLKYVDSAISSRYSHAADYFTCASAAIAEMVRQVGEPEFVFERAAGKEGSSAEFLVDEKKKILEQQNNMIFDAAEYQERSEAGESLLMRKGVIVRHLVMPDCVEDSKRVISYLLKTYGGQIFISIMNQYTPLPQCREYPELSRRVTEAEYDAVVDYAIELGIENGFIQEGDVAEESFIPEFDGEGIVRADMGR</sequence>
<reference evidence="7" key="1">
    <citation type="submission" date="2021-10" db="EMBL/GenBank/DDBJ databases">
        <title>Anaerobic single-cell dispensing facilitates the cultivation of human gut bacteria.</title>
        <authorList>
            <person name="Afrizal A."/>
        </authorList>
    </citation>
    <scope>NUCLEOTIDE SEQUENCE</scope>
    <source>
        <strain evidence="7">CLA-AA-H204</strain>
    </source>
</reference>
<dbReference type="SUPFAM" id="SSF102114">
    <property type="entry name" value="Radical SAM enzymes"/>
    <property type="match status" value="1"/>
</dbReference>
<feature type="binding site" evidence="5">
    <location>
        <position position="62"/>
    </location>
    <ligand>
        <name>[4Fe-4S] cluster</name>
        <dbReference type="ChEBI" id="CHEBI:49883"/>
        <note>4Fe-4S-S-AdoMet</note>
    </ligand>
</feature>
<comment type="cofactor">
    <cofactor evidence="5">
        <name>[4Fe-4S] cluster</name>
        <dbReference type="ChEBI" id="CHEBI:49883"/>
    </cofactor>
    <text evidence="5">Binds 1 [4Fe-4S] cluster. The cluster is coordinated with 3 cysteines and an exchangeable S-adenosyl-L-methionine.</text>
</comment>
<dbReference type="EMBL" id="JAJEQW010000009">
    <property type="protein sequence ID" value="MCC2242506.1"/>
    <property type="molecule type" value="Genomic_DNA"/>
</dbReference>
<dbReference type="GO" id="GO:0003824">
    <property type="term" value="F:catalytic activity"/>
    <property type="evidence" value="ECO:0007669"/>
    <property type="project" value="InterPro"/>
</dbReference>
<name>A0AAW4WGS2_9FIRM</name>
<keyword evidence="4 5" id="KW-0411">Iron-sulfur</keyword>
<evidence type="ECO:0000256" key="4">
    <source>
        <dbReference type="ARBA" id="ARBA00023014"/>
    </source>
</evidence>
<evidence type="ECO:0000313" key="7">
    <source>
        <dbReference type="EMBL" id="MCC2242506.1"/>
    </source>
</evidence>
<evidence type="ECO:0000256" key="3">
    <source>
        <dbReference type="ARBA" id="ARBA00023004"/>
    </source>
</evidence>
<dbReference type="PIRSF" id="PIRSF004869">
    <property type="entry name" value="PflX_prd"/>
    <property type="match status" value="1"/>
</dbReference>